<dbReference type="STRING" id="200361.A0A452XG18"/>
<dbReference type="Proteomes" id="UP000015105">
    <property type="component" value="Unassembled WGS sequence"/>
</dbReference>
<dbReference type="PANTHER" id="PTHR43180">
    <property type="entry name" value="3-OXOACYL-(ACYL-CARRIER-PROTEIN) REDUCTASE (AFU_ORTHOLOGUE AFUA_6G11210)"/>
    <property type="match status" value="1"/>
</dbReference>
<evidence type="ECO:0000256" key="2">
    <source>
        <dbReference type="ARBA" id="ARBA00023002"/>
    </source>
</evidence>
<dbReference type="SUPFAM" id="SSF51735">
    <property type="entry name" value="NAD(P)-binding Rossmann-fold domains"/>
    <property type="match status" value="1"/>
</dbReference>
<feature type="signal peptide" evidence="3">
    <location>
        <begin position="1"/>
        <end position="48"/>
    </location>
</feature>
<reference evidence="4" key="3">
    <citation type="submission" date="2019-03" db="UniProtKB">
        <authorList>
            <consortium name="EnsemblPlants"/>
        </authorList>
    </citation>
    <scope>IDENTIFICATION</scope>
</reference>
<dbReference type="Pfam" id="PF13561">
    <property type="entry name" value="adh_short_C2"/>
    <property type="match status" value="1"/>
</dbReference>
<dbReference type="InterPro" id="IPR002347">
    <property type="entry name" value="SDR_fam"/>
</dbReference>
<dbReference type="PRINTS" id="PR00080">
    <property type="entry name" value="SDRFAMILY"/>
</dbReference>
<evidence type="ECO:0000256" key="3">
    <source>
        <dbReference type="SAM" id="SignalP"/>
    </source>
</evidence>
<reference evidence="5" key="2">
    <citation type="journal article" date="2017" name="Nat. Plants">
        <title>The Aegilops tauschii genome reveals multiple impacts of transposons.</title>
        <authorList>
            <person name="Zhao G."/>
            <person name="Zou C."/>
            <person name="Li K."/>
            <person name="Wang K."/>
            <person name="Li T."/>
            <person name="Gao L."/>
            <person name="Zhang X."/>
            <person name="Wang H."/>
            <person name="Yang Z."/>
            <person name="Liu X."/>
            <person name="Jiang W."/>
            <person name="Mao L."/>
            <person name="Kong X."/>
            <person name="Jiao Y."/>
            <person name="Jia J."/>
        </authorList>
    </citation>
    <scope>NUCLEOTIDE SEQUENCE [LARGE SCALE GENOMIC DNA]</scope>
    <source>
        <strain evidence="5">cv. AL8/78</strain>
    </source>
</reference>
<feature type="chain" id="PRO_5019330685" description="Sex determination protein tasselseed-2" evidence="3">
    <location>
        <begin position="49"/>
        <end position="325"/>
    </location>
</feature>
<comment type="similarity">
    <text evidence="1">Belongs to the short-chain dehydrogenases/reductases (SDR) family.</text>
</comment>
<dbReference type="Gene3D" id="3.40.50.720">
    <property type="entry name" value="NAD(P)-binding Rossmann-like Domain"/>
    <property type="match status" value="1"/>
</dbReference>
<dbReference type="GO" id="GO:0016491">
    <property type="term" value="F:oxidoreductase activity"/>
    <property type="evidence" value="ECO:0007669"/>
    <property type="project" value="UniProtKB-KW"/>
</dbReference>
<accession>A0A452XG18</accession>
<dbReference type="InterPro" id="IPR036291">
    <property type="entry name" value="NAD(P)-bd_dom_sf"/>
</dbReference>
<sequence>MRAAAVAISSGVGLARFSTASSSMRYAMPWDLLLVLVWVMSCPGPCHGLSRAGKPCRLAGKVAVITGAASGMGKATATEFVRNGAKVILTDIQDDLGHAVAAELGPDASYARCDVTDEAQIAAAVDLAVARHGRLDVLHNHAGVTGRMSLESVASLDLADFDRTMAANVRSAVAGIKHAARVMVPRRSGCIICTAGTAGVLGSGVNPAYCISKAAVIGAVRALAGELGRQGVRVNAISPHAIATPFGLRGMAELLPETSEEELRRMVETAMNEMGGSVLEVEDIARAAVYLASDEAKYVNGHNLVVDGGFTVGKLIHMPDPVSSA</sequence>
<dbReference type="FunFam" id="3.40.50.720:FF:000084">
    <property type="entry name" value="Short-chain dehydrogenase reductase"/>
    <property type="match status" value="1"/>
</dbReference>
<dbReference type="AlphaFoldDB" id="A0A452XG18"/>
<keyword evidence="5" id="KW-1185">Reference proteome</keyword>
<name>A0A452XG18_AEGTS</name>
<keyword evidence="3" id="KW-0732">Signal</keyword>
<reference evidence="5" key="1">
    <citation type="journal article" date="2014" name="Science">
        <title>Ancient hybridizations among the ancestral genomes of bread wheat.</title>
        <authorList>
            <consortium name="International Wheat Genome Sequencing Consortium,"/>
            <person name="Marcussen T."/>
            <person name="Sandve S.R."/>
            <person name="Heier L."/>
            <person name="Spannagl M."/>
            <person name="Pfeifer M."/>
            <person name="Jakobsen K.S."/>
            <person name="Wulff B.B."/>
            <person name="Steuernagel B."/>
            <person name="Mayer K.F."/>
            <person name="Olsen O.A."/>
        </authorList>
    </citation>
    <scope>NUCLEOTIDE SEQUENCE [LARGE SCALE GENOMIC DNA]</scope>
    <source>
        <strain evidence="5">cv. AL8/78</strain>
    </source>
</reference>
<dbReference type="PANTHER" id="PTHR43180:SF47">
    <property type="entry name" value="OS07G0664000 PROTEIN"/>
    <property type="match status" value="1"/>
</dbReference>
<dbReference type="PRINTS" id="PR00081">
    <property type="entry name" value="GDHRDH"/>
</dbReference>
<keyword evidence="2" id="KW-0560">Oxidoreductase</keyword>
<evidence type="ECO:0000313" key="4">
    <source>
        <dbReference type="EnsemblPlants" id="AET0Gv20136800.3"/>
    </source>
</evidence>
<protein>
    <recommendedName>
        <fullName evidence="6">Sex determination protein tasselseed-2</fullName>
    </recommendedName>
</protein>
<organism evidence="4 5">
    <name type="scientific">Aegilops tauschii subsp. strangulata</name>
    <name type="common">Goatgrass</name>
    <dbReference type="NCBI Taxonomy" id="200361"/>
    <lineage>
        <taxon>Eukaryota</taxon>
        <taxon>Viridiplantae</taxon>
        <taxon>Streptophyta</taxon>
        <taxon>Embryophyta</taxon>
        <taxon>Tracheophyta</taxon>
        <taxon>Spermatophyta</taxon>
        <taxon>Magnoliopsida</taxon>
        <taxon>Liliopsida</taxon>
        <taxon>Poales</taxon>
        <taxon>Poaceae</taxon>
        <taxon>BOP clade</taxon>
        <taxon>Pooideae</taxon>
        <taxon>Triticodae</taxon>
        <taxon>Triticeae</taxon>
        <taxon>Triticinae</taxon>
        <taxon>Aegilops</taxon>
    </lineage>
</organism>
<evidence type="ECO:0000256" key="1">
    <source>
        <dbReference type="ARBA" id="ARBA00006484"/>
    </source>
</evidence>
<dbReference type="Gramene" id="AET0Gv20136800.3">
    <property type="protein sequence ID" value="AET0Gv20136800.3"/>
    <property type="gene ID" value="AET0Gv20136800"/>
</dbReference>
<evidence type="ECO:0008006" key="6">
    <source>
        <dbReference type="Google" id="ProtNLM"/>
    </source>
</evidence>
<proteinExistence type="inferred from homology"/>
<evidence type="ECO:0000313" key="5">
    <source>
        <dbReference type="Proteomes" id="UP000015105"/>
    </source>
</evidence>
<dbReference type="EnsemblPlants" id="AET0Gv20136800.3">
    <property type="protein sequence ID" value="AET0Gv20136800.3"/>
    <property type="gene ID" value="AET0Gv20136800"/>
</dbReference>